<keyword evidence="11" id="KW-1185">Reference proteome</keyword>
<feature type="transmembrane region" description="Helical" evidence="8">
    <location>
        <begin position="143"/>
        <end position="163"/>
    </location>
</feature>
<organism evidence="10 11">
    <name type="scientific">Clostridium perfringens (strain ATCC 13124 / DSM 756 / JCM 1290 / NCIMB 6125 / NCTC 8237 / Type A)</name>
    <dbReference type="NCBI Taxonomy" id="195103"/>
    <lineage>
        <taxon>Bacteria</taxon>
        <taxon>Bacillati</taxon>
        <taxon>Bacillota</taxon>
        <taxon>Clostridia</taxon>
        <taxon>Eubacteriales</taxon>
        <taxon>Clostridiaceae</taxon>
        <taxon>Clostridium</taxon>
    </lineage>
</organism>
<evidence type="ECO:0000256" key="2">
    <source>
        <dbReference type="ARBA" id="ARBA00022475"/>
    </source>
</evidence>
<feature type="transmembrane region" description="Helical" evidence="8">
    <location>
        <begin position="5"/>
        <end position="24"/>
    </location>
</feature>
<evidence type="ECO:0000256" key="7">
    <source>
        <dbReference type="ARBA" id="ARBA00023136"/>
    </source>
</evidence>
<dbReference type="GO" id="GO:0005886">
    <property type="term" value="C:plasma membrane"/>
    <property type="evidence" value="ECO:0007669"/>
    <property type="project" value="UniProtKB-SubCell"/>
</dbReference>
<dbReference type="HOGENOM" id="CLU_041400_1_0_9"/>
<dbReference type="InterPro" id="IPR050297">
    <property type="entry name" value="LipidA_mod_glycosyltrf_83"/>
</dbReference>
<keyword evidence="6 8" id="KW-1133">Transmembrane helix</keyword>
<feature type="domain" description="Glycosyltransferase RgtA/B/C/D-like" evidence="9">
    <location>
        <begin position="132"/>
        <end position="285"/>
    </location>
</feature>
<dbReference type="InterPro" id="IPR038731">
    <property type="entry name" value="RgtA/B/C-like"/>
</dbReference>
<feature type="transmembrane region" description="Helical" evidence="8">
    <location>
        <begin position="440"/>
        <end position="458"/>
    </location>
</feature>
<gene>
    <name evidence="10" type="ordered locus">CPF_0234</name>
</gene>
<dbReference type="Pfam" id="PF13231">
    <property type="entry name" value="PMT_2"/>
    <property type="match status" value="1"/>
</dbReference>
<evidence type="ECO:0000256" key="4">
    <source>
        <dbReference type="ARBA" id="ARBA00022679"/>
    </source>
</evidence>
<dbReference type="eggNOG" id="COG5305">
    <property type="taxonomic scope" value="Bacteria"/>
</dbReference>
<accession>A0A0H2YSI1</accession>
<reference evidence="10 11" key="1">
    <citation type="journal article" date="2006" name="Genome Res.">
        <title>Skewed genomic variability in strains of the toxigenic bacterial pathogen, Clostridium perfringens.</title>
        <authorList>
            <person name="Myers G.S."/>
            <person name="Rasko D.A."/>
            <person name="Cheung J.K."/>
            <person name="Ravel J."/>
            <person name="Seshadri R."/>
            <person name="Deboy R.T."/>
            <person name="Ren Q."/>
            <person name="Varga J."/>
            <person name="Awad M.M."/>
            <person name="Brinkac L.M."/>
            <person name="Daugherty S.C."/>
            <person name="Haft D.H."/>
            <person name="Dodson R.J."/>
            <person name="Madupu R."/>
            <person name="Nelson W.C."/>
            <person name="Rosovitz M.J."/>
            <person name="Sullivan S.A."/>
            <person name="Khouri H."/>
            <person name="Dimitrov G.I."/>
            <person name="Watkins K.L."/>
            <person name="Mulligan S."/>
            <person name="Benton J."/>
            <person name="Radune D."/>
            <person name="Fisher D.J."/>
            <person name="Atkins H.S."/>
            <person name="Hiscox T."/>
            <person name="Jost B.H."/>
            <person name="Billington S.J."/>
            <person name="Songer J.G."/>
            <person name="McClane B.A."/>
            <person name="Titball R.W."/>
            <person name="Rood J.I."/>
            <person name="Melville S.B."/>
            <person name="Paulsen I.T."/>
        </authorList>
    </citation>
    <scope>NUCLEOTIDE SEQUENCE [LARGE SCALE GENOMIC DNA]</scope>
    <source>
        <strain evidence="11">ATCC 13124 / DSM 756 / JCM 1290 / NCIMB 6125 / NCTC 8237 / S 107 / Type A</strain>
    </source>
</reference>
<feature type="transmembrane region" description="Helical" evidence="8">
    <location>
        <begin position="36"/>
        <end position="58"/>
    </location>
</feature>
<evidence type="ECO:0000256" key="6">
    <source>
        <dbReference type="ARBA" id="ARBA00022989"/>
    </source>
</evidence>
<evidence type="ECO:0000313" key="11">
    <source>
        <dbReference type="Proteomes" id="UP000001823"/>
    </source>
</evidence>
<feature type="transmembrane region" description="Helical" evidence="8">
    <location>
        <begin position="175"/>
        <end position="193"/>
    </location>
</feature>
<feature type="transmembrane region" description="Helical" evidence="8">
    <location>
        <begin position="243"/>
        <end position="260"/>
    </location>
</feature>
<dbReference type="PANTHER" id="PTHR33908">
    <property type="entry name" value="MANNOSYLTRANSFERASE YKCB-RELATED"/>
    <property type="match status" value="1"/>
</dbReference>
<dbReference type="PaxDb" id="195103-CPF_0234"/>
<evidence type="ECO:0000259" key="9">
    <source>
        <dbReference type="Pfam" id="PF13231"/>
    </source>
</evidence>
<keyword evidence="2" id="KW-1003">Cell membrane</keyword>
<dbReference type="GO" id="GO:0009103">
    <property type="term" value="P:lipopolysaccharide biosynthetic process"/>
    <property type="evidence" value="ECO:0007669"/>
    <property type="project" value="UniProtKB-ARBA"/>
</dbReference>
<dbReference type="AlphaFoldDB" id="A0A0H2YSI1"/>
<evidence type="ECO:0000313" key="10">
    <source>
        <dbReference type="EMBL" id="ABG83664.1"/>
    </source>
</evidence>
<feature type="transmembrane region" description="Helical" evidence="8">
    <location>
        <begin position="221"/>
        <end position="237"/>
    </location>
</feature>
<proteinExistence type="predicted"/>
<feature type="transmembrane region" description="Helical" evidence="8">
    <location>
        <begin position="65"/>
        <end position="82"/>
    </location>
</feature>
<evidence type="ECO:0000256" key="3">
    <source>
        <dbReference type="ARBA" id="ARBA00022676"/>
    </source>
</evidence>
<keyword evidence="5 8" id="KW-0812">Transmembrane</keyword>
<evidence type="ECO:0000256" key="1">
    <source>
        <dbReference type="ARBA" id="ARBA00004651"/>
    </source>
</evidence>
<dbReference type="GO" id="GO:0016763">
    <property type="term" value="F:pentosyltransferase activity"/>
    <property type="evidence" value="ECO:0007669"/>
    <property type="project" value="TreeGrafter"/>
</dbReference>
<dbReference type="STRING" id="195103.CPF_0234"/>
<dbReference type="Proteomes" id="UP000001823">
    <property type="component" value="Chromosome"/>
</dbReference>
<evidence type="ECO:0000256" key="5">
    <source>
        <dbReference type="ARBA" id="ARBA00022692"/>
    </source>
</evidence>
<dbReference type="PANTHER" id="PTHR33908:SF11">
    <property type="entry name" value="MEMBRANE PROTEIN"/>
    <property type="match status" value="1"/>
</dbReference>
<evidence type="ECO:0000256" key="8">
    <source>
        <dbReference type="SAM" id="Phobius"/>
    </source>
</evidence>
<sequence>MKKNVALSSFLNISLKFLFLLILVESIVHRNLYYKFSITSLVLSIIAISLVIFVYFYLKKNYSKKLLFIILLSVGLIFRVLWFLNLDSIPVGDFNRMFICAGEFLTGSNYMFRGTSYFARFPHMTATVLYFAIIRNFFSNPLIAIRIINILLSMFNIILLYMISKEIFKDEKKSFWVLLISALYPPMILYNNVYCSENLAMPLLLLSVLMFFKSINNKQNLLYLCLSGIFLSLSHLFRPNGYVFIIAYIMYLFLYFKENITVKLKNILVVLVSFIVPFVLFSTLLIKLNITEYPLWHGTEPPSISMLKGTNITSGGKWNEEDFKVFHDCDENYEKADKKAKEIIKDRLINTPKLDLAKFYVSKFSNFWNNGSFAGDYWSEAGLDEAYNKEDYLKMLGKENGNMTIRISEEGVFYIQSFYIILLALSYVGLYKNKSKRKNLIDLLYILFGGMSLQLLLIEAQDRYSYPLSWIFIILAMTAFNPKENEEALDYD</sequence>
<name>A0A0H2YSI1_CLOP1</name>
<comment type="subcellular location">
    <subcellularLocation>
        <location evidence="1">Cell membrane</location>
        <topology evidence="1">Multi-pass membrane protein</topology>
    </subcellularLocation>
</comment>
<feature type="transmembrane region" description="Helical" evidence="8">
    <location>
        <begin position="267"/>
        <end position="286"/>
    </location>
</feature>
<feature type="transmembrane region" description="Helical" evidence="8">
    <location>
        <begin position="119"/>
        <end position="137"/>
    </location>
</feature>
<keyword evidence="7 8" id="KW-0472">Membrane</keyword>
<protein>
    <submittedName>
        <fullName evidence="10">Membrane protein</fullName>
    </submittedName>
</protein>
<keyword evidence="3" id="KW-0328">Glycosyltransferase</keyword>
<dbReference type="EMBL" id="CP000246">
    <property type="protein sequence ID" value="ABG83664.1"/>
    <property type="molecule type" value="Genomic_DNA"/>
</dbReference>
<feature type="transmembrane region" description="Helical" evidence="8">
    <location>
        <begin position="411"/>
        <end position="428"/>
    </location>
</feature>
<keyword evidence="4" id="KW-0808">Transferase</keyword>
<dbReference type="KEGG" id="cpf:CPF_0234"/>